<dbReference type="SUPFAM" id="SSF88723">
    <property type="entry name" value="PIN domain-like"/>
    <property type="match status" value="1"/>
</dbReference>
<accession>A0B8S4</accession>
<organism evidence="2 3">
    <name type="scientific">Methanothrix thermoacetophila (strain DSM 6194 / JCM 14653 / NBRC 101360 / PT)</name>
    <name type="common">Methanosaeta thermophila</name>
    <dbReference type="NCBI Taxonomy" id="349307"/>
    <lineage>
        <taxon>Archaea</taxon>
        <taxon>Methanobacteriati</taxon>
        <taxon>Methanobacteriota</taxon>
        <taxon>Stenosarchaea group</taxon>
        <taxon>Methanomicrobia</taxon>
        <taxon>Methanotrichales</taxon>
        <taxon>Methanotrichaceae</taxon>
        <taxon>Methanothrix</taxon>
    </lineage>
</organism>
<keyword evidence="3" id="KW-1185">Reference proteome</keyword>
<name>A0B8S4_METTP</name>
<dbReference type="GeneID" id="4462187"/>
<reference evidence="2 3" key="1">
    <citation type="submission" date="2006-10" db="EMBL/GenBank/DDBJ databases">
        <title>Complete sequence of Methanosaeta thermophila PT.</title>
        <authorList>
            <consortium name="US DOE Joint Genome Institute"/>
            <person name="Copeland A."/>
            <person name="Lucas S."/>
            <person name="Lapidus A."/>
            <person name="Barry K."/>
            <person name="Detter J.C."/>
            <person name="Glavina del Rio T."/>
            <person name="Hammon N."/>
            <person name="Israni S."/>
            <person name="Pitluck S."/>
            <person name="Chain P."/>
            <person name="Malfatti S."/>
            <person name="Shin M."/>
            <person name="Vergez L."/>
            <person name="Schmutz J."/>
            <person name="Larimer F."/>
            <person name="Land M."/>
            <person name="Hauser L."/>
            <person name="Kyrpides N."/>
            <person name="Kim E."/>
            <person name="Smith K.S."/>
            <person name="Ingram-Smith C."/>
            <person name="Richardson P."/>
        </authorList>
    </citation>
    <scope>NUCLEOTIDE SEQUENCE [LARGE SCALE GENOMIC DNA]</scope>
    <source>
        <strain evidence="3">DSM 6194 / JCM 14653 / NBRC 101360 / PT</strain>
    </source>
</reference>
<dbReference type="CDD" id="cd09879">
    <property type="entry name" value="PIN_VapC_AF0591-like"/>
    <property type="match status" value="1"/>
</dbReference>
<dbReference type="HOGENOM" id="CLU_107892_1_0_2"/>
<proteinExistence type="predicted"/>
<evidence type="ECO:0000313" key="2">
    <source>
        <dbReference type="EMBL" id="ABK15098.1"/>
    </source>
</evidence>
<dbReference type="AlphaFoldDB" id="A0B8S4"/>
<evidence type="ECO:0000259" key="1">
    <source>
        <dbReference type="SMART" id="SM00670"/>
    </source>
</evidence>
<sequence length="127" mass="14168">MKVLLDTNALMMPEQFGVDIFSELERLGYFDYIVPTAVVRELRAISKFAEKGKDKRAASVALGLLSRCRVVDADGVADDVLERLASETGAAVLTGDKELRKRLSKRGITVIYLRQSQYLEIDAQGRF</sequence>
<dbReference type="EMBL" id="CP000477">
    <property type="protein sequence ID" value="ABK15098.1"/>
    <property type="molecule type" value="Genomic_DNA"/>
</dbReference>
<gene>
    <name evidence="2" type="ordered locus">Mthe_1320</name>
</gene>
<dbReference type="OrthoDB" id="15280at2157"/>
<dbReference type="InterPro" id="IPR002716">
    <property type="entry name" value="PIN_dom"/>
</dbReference>
<dbReference type="Pfam" id="PF18477">
    <property type="entry name" value="PIN_9"/>
    <property type="match status" value="1"/>
</dbReference>
<dbReference type="Gene3D" id="3.40.50.1010">
    <property type="entry name" value="5'-nuclease"/>
    <property type="match status" value="1"/>
</dbReference>
<dbReference type="RefSeq" id="WP_011696490.1">
    <property type="nucleotide sequence ID" value="NC_008553.1"/>
</dbReference>
<dbReference type="KEGG" id="mtp:Mthe_1320"/>
<dbReference type="Proteomes" id="UP000000674">
    <property type="component" value="Chromosome"/>
</dbReference>
<dbReference type="InterPro" id="IPR029060">
    <property type="entry name" value="PIN-like_dom_sf"/>
</dbReference>
<dbReference type="SMART" id="SM00670">
    <property type="entry name" value="PINc"/>
    <property type="match status" value="1"/>
</dbReference>
<dbReference type="InterPro" id="IPR041120">
    <property type="entry name" value="PIN_9"/>
</dbReference>
<evidence type="ECO:0000313" key="3">
    <source>
        <dbReference type="Proteomes" id="UP000000674"/>
    </source>
</evidence>
<protein>
    <submittedName>
        <fullName evidence="2">Nucleotide binding protein, PINc</fullName>
    </submittedName>
</protein>
<feature type="domain" description="PIN" evidence="1">
    <location>
        <begin position="1"/>
        <end position="101"/>
    </location>
</feature>
<dbReference type="STRING" id="349307.Mthe_1320"/>